<dbReference type="InterPro" id="IPR009061">
    <property type="entry name" value="DNA-bd_dom_put_sf"/>
</dbReference>
<dbReference type="SUPFAM" id="SSF46955">
    <property type="entry name" value="Putative DNA-binding domain"/>
    <property type="match status" value="1"/>
</dbReference>
<evidence type="ECO:0000256" key="1">
    <source>
        <dbReference type="ARBA" id="ARBA00023125"/>
    </source>
</evidence>
<feature type="domain" description="HTH merR-type" evidence="2">
    <location>
        <begin position="6"/>
        <end position="77"/>
    </location>
</feature>
<dbReference type="PANTHER" id="PTHR30204">
    <property type="entry name" value="REDOX-CYCLING DRUG-SENSING TRANSCRIPTIONAL ACTIVATOR SOXR"/>
    <property type="match status" value="1"/>
</dbReference>
<dbReference type="Pfam" id="PF13411">
    <property type="entry name" value="MerR_1"/>
    <property type="match status" value="1"/>
</dbReference>
<accession>A0A9X2MSS4</accession>
<dbReference type="EMBL" id="JANIPJ010000012">
    <property type="protein sequence ID" value="MCR2805577.1"/>
    <property type="molecule type" value="Genomic_DNA"/>
</dbReference>
<dbReference type="PANTHER" id="PTHR30204:SF98">
    <property type="entry name" value="HTH-TYPE TRANSCRIPTIONAL REGULATOR ADHR"/>
    <property type="match status" value="1"/>
</dbReference>
<dbReference type="PROSITE" id="PS00552">
    <property type="entry name" value="HTH_MERR_1"/>
    <property type="match status" value="1"/>
</dbReference>
<dbReference type="Proteomes" id="UP001141950">
    <property type="component" value="Unassembled WGS sequence"/>
</dbReference>
<organism evidence="3 4">
    <name type="scientific">Paenibacillus soyae</name>
    <dbReference type="NCBI Taxonomy" id="2969249"/>
    <lineage>
        <taxon>Bacteria</taxon>
        <taxon>Bacillati</taxon>
        <taxon>Bacillota</taxon>
        <taxon>Bacilli</taxon>
        <taxon>Bacillales</taxon>
        <taxon>Paenibacillaceae</taxon>
        <taxon>Paenibacillus</taxon>
    </lineage>
</organism>
<sequence length="145" mass="16635">MEANKELSISQVAKNTGLSPHALRFYEREGLLLSAQVMRGNRGHRRYSQSDVEWLDICIKLRASGMPLAQIKRFAELVRRGQGNEHLRLEILREHQRRVVAQMDQLKDCLDLINWKVGVYEEHLKQGTAQLLWTGCDPDDAPSDA</sequence>
<evidence type="ECO:0000313" key="3">
    <source>
        <dbReference type="EMBL" id="MCR2805577.1"/>
    </source>
</evidence>
<dbReference type="GO" id="GO:0003700">
    <property type="term" value="F:DNA-binding transcription factor activity"/>
    <property type="evidence" value="ECO:0007669"/>
    <property type="project" value="InterPro"/>
</dbReference>
<dbReference type="InterPro" id="IPR047057">
    <property type="entry name" value="MerR_fam"/>
</dbReference>
<dbReference type="InterPro" id="IPR000551">
    <property type="entry name" value="MerR-type_HTH_dom"/>
</dbReference>
<dbReference type="GO" id="GO:0003677">
    <property type="term" value="F:DNA binding"/>
    <property type="evidence" value="ECO:0007669"/>
    <property type="project" value="UniProtKB-KW"/>
</dbReference>
<evidence type="ECO:0000259" key="2">
    <source>
        <dbReference type="PROSITE" id="PS50937"/>
    </source>
</evidence>
<dbReference type="RefSeq" id="WP_257448192.1">
    <property type="nucleotide sequence ID" value="NZ_JANIPJ010000012.1"/>
</dbReference>
<dbReference type="CDD" id="cd01109">
    <property type="entry name" value="HTH_YyaN"/>
    <property type="match status" value="1"/>
</dbReference>
<dbReference type="SMART" id="SM00422">
    <property type="entry name" value="HTH_MERR"/>
    <property type="match status" value="1"/>
</dbReference>
<keyword evidence="4" id="KW-1185">Reference proteome</keyword>
<keyword evidence="1" id="KW-0238">DNA-binding</keyword>
<protein>
    <submittedName>
        <fullName evidence="3">MerR family transcriptional regulator</fullName>
    </submittedName>
</protein>
<reference evidence="3" key="1">
    <citation type="submission" date="2022-08" db="EMBL/GenBank/DDBJ databases">
        <title>The genomic sequence of strain Paenibacillus sp. SCIV0701.</title>
        <authorList>
            <person name="Zhao H."/>
        </authorList>
    </citation>
    <scope>NUCLEOTIDE SEQUENCE</scope>
    <source>
        <strain evidence="3">SCIV0701</strain>
    </source>
</reference>
<gene>
    <name evidence="3" type="ORF">NQZ67_16945</name>
</gene>
<dbReference type="AlphaFoldDB" id="A0A9X2MSS4"/>
<dbReference type="Gene3D" id="1.10.1660.10">
    <property type="match status" value="1"/>
</dbReference>
<comment type="caution">
    <text evidence="3">The sequence shown here is derived from an EMBL/GenBank/DDBJ whole genome shotgun (WGS) entry which is preliminary data.</text>
</comment>
<evidence type="ECO:0000313" key="4">
    <source>
        <dbReference type="Proteomes" id="UP001141950"/>
    </source>
</evidence>
<name>A0A9X2MSS4_9BACL</name>
<dbReference type="PROSITE" id="PS50937">
    <property type="entry name" value="HTH_MERR_2"/>
    <property type="match status" value="1"/>
</dbReference>
<proteinExistence type="predicted"/>